<proteinExistence type="predicted"/>
<sequence>MSSTQRLESINAIDAIDDTACIEDYSDKRQMALKSLIKRIDFSNIIELWKVWHINVNTISMNEDNLNDNCEEIEHKISKQQVYNECTALGQKLAALASEFNLTYIAATLRGLIQQIEQANSGSLNGPDSDTIQNPFLANSRGRHAKRIKSSTEIHALSS</sequence>
<comment type="caution">
    <text evidence="1">The sequence shown here is derived from an EMBL/GenBank/DDBJ whole genome shotgun (WGS) entry which is preliminary data.</text>
</comment>
<dbReference type="AlphaFoldDB" id="A0A397W6K6"/>
<dbReference type="Proteomes" id="UP000266673">
    <property type="component" value="Unassembled WGS sequence"/>
</dbReference>
<evidence type="ECO:0000313" key="1">
    <source>
        <dbReference type="EMBL" id="RIB26966.1"/>
    </source>
</evidence>
<evidence type="ECO:0000313" key="2">
    <source>
        <dbReference type="Proteomes" id="UP000266673"/>
    </source>
</evidence>
<dbReference type="EMBL" id="QKWP01000115">
    <property type="protein sequence ID" value="RIB26966.1"/>
    <property type="molecule type" value="Genomic_DNA"/>
</dbReference>
<reference evidence="1 2" key="1">
    <citation type="submission" date="2018-06" db="EMBL/GenBank/DDBJ databases">
        <title>Comparative genomics reveals the genomic features of Rhizophagus irregularis, R. cerebriforme, R. diaphanum and Gigaspora rosea, and their symbiotic lifestyle signature.</title>
        <authorList>
            <person name="Morin E."/>
            <person name="San Clemente H."/>
            <person name="Chen E.C.H."/>
            <person name="De La Providencia I."/>
            <person name="Hainaut M."/>
            <person name="Kuo A."/>
            <person name="Kohler A."/>
            <person name="Murat C."/>
            <person name="Tang N."/>
            <person name="Roy S."/>
            <person name="Loubradou J."/>
            <person name="Henrissat B."/>
            <person name="Grigoriev I.V."/>
            <person name="Corradi N."/>
            <person name="Roux C."/>
            <person name="Martin F.M."/>
        </authorList>
    </citation>
    <scope>NUCLEOTIDE SEQUENCE [LARGE SCALE GENOMIC DNA]</scope>
    <source>
        <strain evidence="1 2">DAOM 194757</strain>
    </source>
</reference>
<accession>A0A397W6K6</accession>
<name>A0A397W6K6_9GLOM</name>
<keyword evidence="2" id="KW-1185">Reference proteome</keyword>
<dbReference type="OrthoDB" id="2321662at2759"/>
<protein>
    <submittedName>
        <fullName evidence="1">Uncharacterized protein</fullName>
    </submittedName>
</protein>
<organism evidence="1 2">
    <name type="scientific">Gigaspora rosea</name>
    <dbReference type="NCBI Taxonomy" id="44941"/>
    <lineage>
        <taxon>Eukaryota</taxon>
        <taxon>Fungi</taxon>
        <taxon>Fungi incertae sedis</taxon>
        <taxon>Mucoromycota</taxon>
        <taxon>Glomeromycotina</taxon>
        <taxon>Glomeromycetes</taxon>
        <taxon>Diversisporales</taxon>
        <taxon>Gigasporaceae</taxon>
        <taxon>Gigaspora</taxon>
    </lineage>
</organism>
<gene>
    <name evidence="1" type="ORF">C2G38_2161827</name>
</gene>